<name>A0A315Z5M0_SEDFL</name>
<dbReference type="PANTHER" id="PTHR43143:SF6">
    <property type="entry name" value="BLL3016 PROTEIN"/>
    <property type="match status" value="1"/>
</dbReference>
<dbReference type="InterPro" id="IPR051918">
    <property type="entry name" value="STPP_CPPED1"/>
</dbReference>
<feature type="signal peptide" evidence="1">
    <location>
        <begin position="1"/>
        <end position="18"/>
    </location>
</feature>
<evidence type="ECO:0000313" key="6">
    <source>
        <dbReference type="Proteomes" id="UP000245535"/>
    </source>
</evidence>
<feature type="domain" description="Calcineurin-like phosphoesterase" evidence="2">
    <location>
        <begin position="139"/>
        <end position="316"/>
    </location>
</feature>
<dbReference type="PANTHER" id="PTHR43143">
    <property type="entry name" value="METALLOPHOSPHOESTERASE, CALCINEURIN SUPERFAMILY"/>
    <property type="match status" value="1"/>
</dbReference>
<feature type="domain" description="Calcineurin-like phosphoesterase N-terminal" evidence="4">
    <location>
        <begin position="42"/>
        <end position="100"/>
    </location>
</feature>
<dbReference type="EMBL" id="QGDO01000007">
    <property type="protein sequence ID" value="PWJ38499.1"/>
    <property type="molecule type" value="Genomic_DNA"/>
</dbReference>
<evidence type="ECO:0000259" key="3">
    <source>
        <dbReference type="Pfam" id="PF16370"/>
    </source>
</evidence>
<evidence type="ECO:0000259" key="2">
    <source>
        <dbReference type="Pfam" id="PF00149"/>
    </source>
</evidence>
<dbReference type="InterPro" id="IPR004843">
    <property type="entry name" value="Calcineurin-like_PHP"/>
</dbReference>
<feature type="chain" id="PRO_5016402935" evidence="1">
    <location>
        <begin position="19"/>
        <end position="535"/>
    </location>
</feature>
<accession>A0A315Z5M0</accession>
<protein>
    <submittedName>
        <fullName evidence="5">3',5'-cyclic AMP phosphodiesterase CpdA</fullName>
    </submittedName>
</protein>
<evidence type="ECO:0000259" key="4">
    <source>
        <dbReference type="Pfam" id="PF16371"/>
    </source>
</evidence>
<dbReference type="SUPFAM" id="SSF56300">
    <property type="entry name" value="Metallo-dependent phosphatases"/>
    <property type="match status" value="1"/>
</dbReference>
<dbReference type="InterPro" id="IPR032285">
    <property type="entry name" value="Metallophos_N"/>
</dbReference>
<dbReference type="OrthoDB" id="1776264at2"/>
<dbReference type="InterPro" id="IPR032288">
    <property type="entry name" value="Metallophos_C"/>
</dbReference>
<sequence length="535" mass="61202">MKASLFLIFYLTGAFLFAQNTKPMLNGCIYEDVNHNGLKDPSEKGISNVRVSNGIDVHVSDQTGNYELELLEGQTFFVIKPTGYQLPTDEFNISEAYFHYYPKKSESLYAETIPQQEEAPQSFDIPLYKHEENKEFSMAMIGDTQARFQRQVNYAHQIAEELLYEELEGAAILGDIGDDNAMIFPAFQQLFKQFGTQIYPVAGNHDRNYDSQIKGNEFNSFKKAFGPDHYSFDIGNVHFIVMNDVTTIKGIQYTDIIPEDNLLFIENDLKYVSKDQLVVFLQHIPINHLKVESKQRLLDLIADYSNVMAFSGHMHKMTHNFIPYGKENTLHEIVVGAACGLWWGGEFDEKGIPNALMGDGAPKGYYVANFKNNEVQLEFRATGKPKREQMHIWVYQEENTISDPTMELPKGMNENQFLVNVWAGSEKTEVTARIDKGEWFPLLRTDEILDPYVRRAFLLDSLKLSNHKSHLGNSIPKNMASHIWIGDFPTDLKKGSHLIEIKATDELGIDVEGIRVFTKGNFDGEYKDIDWYNMN</sequence>
<evidence type="ECO:0000313" key="5">
    <source>
        <dbReference type="EMBL" id="PWJ38499.1"/>
    </source>
</evidence>
<evidence type="ECO:0000256" key="1">
    <source>
        <dbReference type="SAM" id="SignalP"/>
    </source>
</evidence>
<dbReference type="RefSeq" id="WP_109621621.1">
    <property type="nucleotide sequence ID" value="NZ_QGDO01000007.1"/>
</dbReference>
<organism evidence="5 6">
    <name type="scientific">Sediminitomix flava</name>
    <dbReference type="NCBI Taxonomy" id="379075"/>
    <lineage>
        <taxon>Bacteria</taxon>
        <taxon>Pseudomonadati</taxon>
        <taxon>Bacteroidota</taxon>
        <taxon>Cytophagia</taxon>
        <taxon>Cytophagales</taxon>
        <taxon>Flammeovirgaceae</taxon>
        <taxon>Sediminitomix</taxon>
    </lineage>
</organism>
<dbReference type="GO" id="GO:0016787">
    <property type="term" value="F:hydrolase activity"/>
    <property type="evidence" value="ECO:0007669"/>
    <property type="project" value="InterPro"/>
</dbReference>
<keyword evidence="1" id="KW-0732">Signal</keyword>
<dbReference type="InterPro" id="IPR029052">
    <property type="entry name" value="Metallo-depent_PP-like"/>
</dbReference>
<dbReference type="Pfam" id="PF16371">
    <property type="entry name" value="MetallophosN"/>
    <property type="match status" value="1"/>
</dbReference>
<feature type="domain" description="Calcineurin-like phosphoesterase C-terminal" evidence="3">
    <location>
        <begin position="332"/>
        <end position="508"/>
    </location>
</feature>
<proteinExistence type="predicted"/>
<dbReference type="Proteomes" id="UP000245535">
    <property type="component" value="Unassembled WGS sequence"/>
</dbReference>
<keyword evidence="6" id="KW-1185">Reference proteome</keyword>
<dbReference type="AlphaFoldDB" id="A0A315Z5M0"/>
<comment type="caution">
    <text evidence="5">The sequence shown here is derived from an EMBL/GenBank/DDBJ whole genome shotgun (WGS) entry which is preliminary data.</text>
</comment>
<dbReference type="Gene3D" id="3.60.21.10">
    <property type="match status" value="1"/>
</dbReference>
<gene>
    <name evidence="5" type="ORF">BC781_10789</name>
</gene>
<reference evidence="5 6" key="1">
    <citation type="submission" date="2018-03" db="EMBL/GenBank/DDBJ databases">
        <title>Genomic Encyclopedia of Archaeal and Bacterial Type Strains, Phase II (KMG-II): from individual species to whole genera.</title>
        <authorList>
            <person name="Goeker M."/>
        </authorList>
    </citation>
    <scope>NUCLEOTIDE SEQUENCE [LARGE SCALE GENOMIC DNA]</scope>
    <source>
        <strain evidence="5 6">DSM 28229</strain>
    </source>
</reference>
<dbReference type="Pfam" id="PF00149">
    <property type="entry name" value="Metallophos"/>
    <property type="match status" value="1"/>
</dbReference>
<dbReference type="InterPro" id="IPR013783">
    <property type="entry name" value="Ig-like_fold"/>
</dbReference>
<dbReference type="Pfam" id="PF16370">
    <property type="entry name" value="MetallophosC"/>
    <property type="match status" value="1"/>
</dbReference>
<dbReference type="Gene3D" id="2.60.40.10">
    <property type="entry name" value="Immunoglobulins"/>
    <property type="match status" value="1"/>
</dbReference>